<dbReference type="KEGG" id="asd:AS9A_P20052"/>
<feature type="region of interest" description="Disordered" evidence="1">
    <location>
        <begin position="1"/>
        <end position="20"/>
    </location>
</feature>
<dbReference type="AlphaFoldDB" id="F6ESH5"/>
<dbReference type="Proteomes" id="UP000009235">
    <property type="component" value="Plasmid pAS9A-2"/>
</dbReference>
<gene>
    <name evidence="2" type="ordered locus">AS9A_P20052</name>
</gene>
<name>F6ESH5_HOYSD</name>
<geneLocation type="plasmid" evidence="2 3">
    <name>pAS9A-2</name>
</geneLocation>
<sequence>MCVSAAARRPASGDRRPHEINQELIHDLVAAFGGTRIPEHAHVPSRSLFLSSPAGPVSASRRGNRGSQ</sequence>
<evidence type="ECO:0000256" key="1">
    <source>
        <dbReference type="SAM" id="MobiDB-lite"/>
    </source>
</evidence>
<feature type="region of interest" description="Disordered" evidence="1">
    <location>
        <begin position="45"/>
        <end position="68"/>
    </location>
</feature>
<evidence type="ECO:0000313" key="3">
    <source>
        <dbReference type="Proteomes" id="UP000009235"/>
    </source>
</evidence>
<keyword evidence="2" id="KW-0614">Plasmid</keyword>
<dbReference type="EMBL" id="CP002788">
    <property type="protein sequence ID" value="AEF43096.1"/>
    <property type="molecule type" value="Genomic_DNA"/>
</dbReference>
<accession>F6ESH5</accession>
<feature type="compositionally biased region" description="Basic and acidic residues" evidence="1">
    <location>
        <begin position="11"/>
        <end position="20"/>
    </location>
</feature>
<proteinExistence type="predicted"/>
<dbReference type="HOGENOM" id="CLU_2784779_0_0_11"/>
<reference evidence="2 3" key="1">
    <citation type="journal article" date="2011" name="J. Bacteriol.">
        <title>Complete genome sequence of Amycolicicoccus subflavus DQS3-9A1T, an actinomycete isolated from crude oil-polluted soil.</title>
        <authorList>
            <person name="Cai M."/>
            <person name="Chen W.M."/>
            <person name="Nie Y."/>
            <person name="Chi C.Q."/>
            <person name="Wang Y.N."/>
            <person name="Tang Y.Q."/>
            <person name="Li G.Y."/>
            <person name="Wu X.L."/>
        </authorList>
    </citation>
    <scope>NUCLEOTIDE SEQUENCE [LARGE SCALE GENOMIC DNA]</scope>
    <source>
        <strain evidence="3">DSM 45089 / DQS3-9A1</strain>
        <plasmid evidence="2 3">pAS9A-2</plasmid>
    </source>
</reference>
<evidence type="ECO:0000313" key="2">
    <source>
        <dbReference type="EMBL" id="AEF43096.1"/>
    </source>
</evidence>
<protein>
    <submittedName>
        <fullName evidence="2">Uncharacterized protein</fullName>
    </submittedName>
</protein>
<keyword evidence="3" id="KW-1185">Reference proteome</keyword>
<organism evidence="2 3">
    <name type="scientific">Hoyosella subflava (strain DSM 45089 / JCM 17490 / NBRC 109087 / DQS3-9A1)</name>
    <name type="common">Amycolicicoccus subflavus</name>
    <dbReference type="NCBI Taxonomy" id="443218"/>
    <lineage>
        <taxon>Bacteria</taxon>
        <taxon>Bacillati</taxon>
        <taxon>Actinomycetota</taxon>
        <taxon>Actinomycetes</taxon>
        <taxon>Mycobacteriales</taxon>
        <taxon>Hoyosellaceae</taxon>
        <taxon>Hoyosella</taxon>
    </lineage>
</organism>